<organism evidence="2 3">
    <name type="scientific">Clostridium tagluense</name>
    <dbReference type="NCBI Taxonomy" id="360422"/>
    <lineage>
        <taxon>Bacteria</taxon>
        <taxon>Bacillati</taxon>
        <taxon>Bacillota</taxon>
        <taxon>Clostridia</taxon>
        <taxon>Eubacteriales</taxon>
        <taxon>Clostridiaceae</taxon>
        <taxon>Clostridium</taxon>
    </lineage>
</organism>
<name>A0A401UIX0_9CLOT</name>
<proteinExistence type="predicted"/>
<keyword evidence="1" id="KW-1133">Transmembrane helix</keyword>
<evidence type="ECO:0000313" key="2">
    <source>
        <dbReference type="EMBL" id="GCD09510.1"/>
    </source>
</evidence>
<keyword evidence="1" id="KW-0812">Transmembrane</keyword>
<dbReference type="RefSeq" id="WP_164944224.1">
    <property type="nucleotide sequence ID" value="NZ_BHYK01000005.1"/>
</dbReference>
<sequence>MKKYYKHLGDQLGVIVACVGIGIIAAVIVPFWWWLIAAGGGIVYCGFTIMNHNDHC</sequence>
<dbReference type="Proteomes" id="UP000287872">
    <property type="component" value="Unassembled WGS sequence"/>
</dbReference>
<accession>A0A401UIX0</accession>
<protein>
    <submittedName>
        <fullName evidence="2">Uncharacterized protein</fullName>
    </submittedName>
</protein>
<evidence type="ECO:0000313" key="3">
    <source>
        <dbReference type="Proteomes" id="UP000287872"/>
    </source>
</evidence>
<evidence type="ECO:0000256" key="1">
    <source>
        <dbReference type="SAM" id="Phobius"/>
    </source>
</evidence>
<dbReference type="GeneID" id="77242234"/>
<dbReference type="EMBL" id="BHYK01000005">
    <property type="protein sequence ID" value="GCD09510.1"/>
    <property type="molecule type" value="Genomic_DNA"/>
</dbReference>
<comment type="caution">
    <text evidence="2">The sequence shown here is derived from an EMBL/GenBank/DDBJ whole genome shotgun (WGS) entry which is preliminary data.</text>
</comment>
<keyword evidence="3" id="KW-1185">Reference proteome</keyword>
<reference evidence="2 3" key="1">
    <citation type="submission" date="2018-11" db="EMBL/GenBank/DDBJ databases">
        <title>Genome sequencing and assembly of Clostridium tagluense strain A121.</title>
        <authorList>
            <person name="Murakami T."/>
            <person name="Segawa T."/>
            <person name="Shcherbakova V.A."/>
            <person name="Mori H."/>
            <person name="Yoshimura Y."/>
        </authorList>
    </citation>
    <scope>NUCLEOTIDE SEQUENCE [LARGE SCALE GENOMIC DNA]</scope>
    <source>
        <strain evidence="2 3">A121</strain>
    </source>
</reference>
<gene>
    <name evidence="2" type="ORF">Ctaglu_11330</name>
</gene>
<dbReference type="AlphaFoldDB" id="A0A401UIX0"/>
<keyword evidence="1" id="KW-0472">Membrane</keyword>
<feature type="transmembrane region" description="Helical" evidence="1">
    <location>
        <begin position="12"/>
        <end position="35"/>
    </location>
</feature>